<evidence type="ECO:0000256" key="6">
    <source>
        <dbReference type="ARBA" id="ARBA00023136"/>
    </source>
</evidence>
<dbReference type="InterPro" id="IPR026057">
    <property type="entry name" value="TBL_C"/>
</dbReference>
<evidence type="ECO:0000259" key="8">
    <source>
        <dbReference type="Pfam" id="PF13839"/>
    </source>
</evidence>
<evidence type="ECO:0000256" key="3">
    <source>
        <dbReference type="ARBA" id="ARBA00022692"/>
    </source>
</evidence>
<protein>
    <recommendedName>
        <fullName evidence="12">Trichome birefringence-like N-terminal domain-containing protein</fullName>
    </recommendedName>
</protein>
<keyword evidence="6" id="KW-0472">Membrane</keyword>
<comment type="caution">
    <text evidence="10">The sequence shown here is derived from an EMBL/GenBank/DDBJ whole genome shotgun (WGS) entry which is preliminary data.</text>
</comment>
<dbReference type="GO" id="GO:0005794">
    <property type="term" value="C:Golgi apparatus"/>
    <property type="evidence" value="ECO:0007669"/>
    <property type="project" value="TreeGrafter"/>
</dbReference>
<dbReference type="GO" id="GO:0016413">
    <property type="term" value="F:O-acetyltransferase activity"/>
    <property type="evidence" value="ECO:0007669"/>
    <property type="project" value="InterPro"/>
</dbReference>
<keyword evidence="11" id="KW-1185">Reference proteome</keyword>
<feature type="domain" description="Trichome birefringence-like N-terminal" evidence="9">
    <location>
        <begin position="33"/>
        <end position="86"/>
    </location>
</feature>
<evidence type="ECO:0000313" key="11">
    <source>
        <dbReference type="Proteomes" id="UP001280121"/>
    </source>
</evidence>
<evidence type="ECO:0008006" key="12">
    <source>
        <dbReference type="Google" id="ProtNLM"/>
    </source>
</evidence>
<proteinExistence type="inferred from homology"/>
<feature type="chain" id="PRO_5042041116" description="Trichome birefringence-like N-terminal domain-containing protein" evidence="7">
    <location>
        <begin position="22"/>
        <end position="364"/>
    </location>
</feature>
<evidence type="ECO:0000313" key="10">
    <source>
        <dbReference type="EMBL" id="KAK2633359.1"/>
    </source>
</evidence>
<evidence type="ECO:0000256" key="7">
    <source>
        <dbReference type="SAM" id="SignalP"/>
    </source>
</evidence>
<keyword evidence="4" id="KW-0735">Signal-anchor</keyword>
<keyword evidence="7" id="KW-0732">Signal</keyword>
<keyword evidence="3" id="KW-0812">Transmembrane</keyword>
<organism evidence="10 11">
    <name type="scientific">Dipteronia dyeriana</name>
    <dbReference type="NCBI Taxonomy" id="168575"/>
    <lineage>
        <taxon>Eukaryota</taxon>
        <taxon>Viridiplantae</taxon>
        <taxon>Streptophyta</taxon>
        <taxon>Embryophyta</taxon>
        <taxon>Tracheophyta</taxon>
        <taxon>Spermatophyta</taxon>
        <taxon>Magnoliopsida</taxon>
        <taxon>eudicotyledons</taxon>
        <taxon>Gunneridae</taxon>
        <taxon>Pentapetalae</taxon>
        <taxon>rosids</taxon>
        <taxon>malvids</taxon>
        <taxon>Sapindales</taxon>
        <taxon>Sapindaceae</taxon>
        <taxon>Hippocastanoideae</taxon>
        <taxon>Acereae</taxon>
        <taxon>Dipteronia</taxon>
    </lineage>
</organism>
<dbReference type="InterPro" id="IPR029962">
    <property type="entry name" value="TBL"/>
</dbReference>
<dbReference type="Proteomes" id="UP001280121">
    <property type="component" value="Unassembled WGS sequence"/>
</dbReference>
<evidence type="ECO:0000256" key="2">
    <source>
        <dbReference type="ARBA" id="ARBA00007727"/>
    </source>
</evidence>
<dbReference type="InterPro" id="IPR025846">
    <property type="entry name" value="TBL_N"/>
</dbReference>
<feature type="signal peptide" evidence="7">
    <location>
        <begin position="1"/>
        <end position="21"/>
    </location>
</feature>
<evidence type="ECO:0000259" key="9">
    <source>
        <dbReference type="Pfam" id="PF14416"/>
    </source>
</evidence>
<accession>A0AAD9WJF6</accession>
<dbReference type="AlphaFoldDB" id="A0AAD9WJF6"/>
<evidence type="ECO:0000256" key="1">
    <source>
        <dbReference type="ARBA" id="ARBA00004167"/>
    </source>
</evidence>
<dbReference type="GO" id="GO:0016020">
    <property type="term" value="C:membrane"/>
    <property type="evidence" value="ECO:0007669"/>
    <property type="project" value="UniProtKB-SubCell"/>
</dbReference>
<gene>
    <name evidence="10" type="ORF">Ddye_032756</name>
</gene>
<dbReference type="EMBL" id="JANJYI010000074">
    <property type="protein sequence ID" value="KAK2633359.1"/>
    <property type="molecule type" value="Genomic_DNA"/>
</dbReference>
<dbReference type="Pfam" id="PF13839">
    <property type="entry name" value="PC-Esterase"/>
    <property type="match status" value="1"/>
</dbReference>
<comment type="similarity">
    <text evidence="2">Belongs to the PC-esterase family. TBL subfamily.</text>
</comment>
<reference evidence="10" key="1">
    <citation type="journal article" date="2023" name="Plant J.">
        <title>Genome sequences and population genomics provide insights into the demographic history, inbreeding, and mutation load of two 'living fossil' tree species of Dipteronia.</title>
        <authorList>
            <person name="Feng Y."/>
            <person name="Comes H.P."/>
            <person name="Chen J."/>
            <person name="Zhu S."/>
            <person name="Lu R."/>
            <person name="Zhang X."/>
            <person name="Li P."/>
            <person name="Qiu J."/>
            <person name="Olsen K.M."/>
            <person name="Qiu Y."/>
        </authorList>
    </citation>
    <scope>NUCLEOTIDE SEQUENCE</scope>
    <source>
        <strain evidence="10">KIB01</strain>
    </source>
</reference>
<feature type="domain" description="Trichome birefringence-like C-terminal" evidence="8">
    <location>
        <begin position="87"/>
        <end position="357"/>
    </location>
</feature>
<evidence type="ECO:0000256" key="5">
    <source>
        <dbReference type="ARBA" id="ARBA00022989"/>
    </source>
</evidence>
<dbReference type="Pfam" id="PF14416">
    <property type="entry name" value="PMR5N"/>
    <property type="match status" value="1"/>
</dbReference>
<evidence type="ECO:0000256" key="4">
    <source>
        <dbReference type="ARBA" id="ARBA00022968"/>
    </source>
</evidence>
<sequence length="364" mass="41475">MGALGVTTILVLFLFLHQVDGGELEKKTIISSRCDIFKGKWVYDASYNPLYNATQCPFVEQGFDCQKNGRPDNLYLKYRWKPTSCKLPRFKGRYFLKRNRGKRIMFVGDSLSLNQWQSLTCMLHVAVPEAKYTLHRNTMGLSTFTFPAYNVSIMFSRNAYLMDIVREKGGRVLKLNSVAQNGELWKGADTLIFDSWHWWLHTGKKQGWDMIEDANNTYKDMDRFVAYGKALKTWANWVNSNVDSSKTKIFLQGLSPDHMNSTEWGDPKAKTCRGETEPLLGHDNKYPGGSHPAQGIVDKVLKAIISKKAYLLDITSLSELRKDGHPSSYGFGGHRGTDCTHWCLPGVPDTWNQLLYASLVRPQH</sequence>
<keyword evidence="5" id="KW-1133">Transmembrane helix</keyword>
<dbReference type="PANTHER" id="PTHR32285:SF149">
    <property type="entry name" value="TRICHOME BIREFRINGENCE-LIKE N-TERMINAL DOMAIN-CONTAINING PROTEIN"/>
    <property type="match status" value="1"/>
</dbReference>
<name>A0AAD9WJF6_9ROSI</name>
<dbReference type="PANTHER" id="PTHR32285">
    <property type="entry name" value="PROTEIN TRICHOME BIREFRINGENCE-LIKE 9-RELATED"/>
    <property type="match status" value="1"/>
</dbReference>
<comment type="subcellular location">
    <subcellularLocation>
        <location evidence="1">Membrane</location>
        <topology evidence="1">Single-pass membrane protein</topology>
    </subcellularLocation>
</comment>